<dbReference type="InterPro" id="IPR013083">
    <property type="entry name" value="Znf_RING/FYVE/PHD"/>
</dbReference>
<name>A0A1G4J8R5_9SACH</name>
<feature type="compositionally biased region" description="Basic and acidic residues" evidence="5">
    <location>
        <begin position="353"/>
        <end position="367"/>
    </location>
</feature>
<dbReference type="Gene3D" id="3.30.40.10">
    <property type="entry name" value="Zinc/RING finger domain, C3HC4 (zinc finger)"/>
    <property type="match status" value="1"/>
</dbReference>
<dbReference type="GO" id="GO:0061630">
    <property type="term" value="F:ubiquitin protein ligase activity"/>
    <property type="evidence" value="ECO:0007669"/>
    <property type="project" value="TreeGrafter"/>
</dbReference>
<evidence type="ECO:0000256" key="3">
    <source>
        <dbReference type="ARBA" id="ARBA00022833"/>
    </source>
</evidence>
<dbReference type="GO" id="GO:0008270">
    <property type="term" value="F:zinc ion binding"/>
    <property type="evidence" value="ECO:0007669"/>
    <property type="project" value="UniProtKB-KW"/>
</dbReference>
<organism evidence="7 8">
    <name type="scientific">Lachancea nothofagi CBS 11611</name>
    <dbReference type="NCBI Taxonomy" id="1266666"/>
    <lineage>
        <taxon>Eukaryota</taxon>
        <taxon>Fungi</taxon>
        <taxon>Dikarya</taxon>
        <taxon>Ascomycota</taxon>
        <taxon>Saccharomycotina</taxon>
        <taxon>Saccharomycetes</taxon>
        <taxon>Saccharomycetales</taxon>
        <taxon>Saccharomycetaceae</taxon>
        <taxon>Lachancea</taxon>
    </lineage>
</organism>
<evidence type="ECO:0000313" key="7">
    <source>
        <dbReference type="EMBL" id="SCU86333.1"/>
    </source>
</evidence>
<feature type="compositionally biased region" description="Polar residues" evidence="5">
    <location>
        <begin position="630"/>
        <end position="641"/>
    </location>
</feature>
<feature type="region of interest" description="Disordered" evidence="5">
    <location>
        <begin position="404"/>
        <end position="465"/>
    </location>
</feature>
<dbReference type="GO" id="GO:0005737">
    <property type="term" value="C:cytoplasm"/>
    <property type="evidence" value="ECO:0007669"/>
    <property type="project" value="TreeGrafter"/>
</dbReference>
<dbReference type="GO" id="GO:0016567">
    <property type="term" value="P:protein ubiquitination"/>
    <property type="evidence" value="ECO:0007669"/>
    <property type="project" value="TreeGrafter"/>
</dbReference>
<feature type="compositionally biased region" description="Polar residues" evidence="5">
    <location>
        <begin position="309"/>
        <end position="319"/>
    </location>
</feature>
<feature type="region of interest" description="Disordered" evidence="5">
    <location>
        <begin position="1"/>
        <end position="34"/>
    </location>
</feature>
<evidence type="ECO:0000256" key="5">
    <source>
        <dbReference type="SAM" id="MobiDB-lite"/>
    </source>
</evidence>
<evidence type="ECO:0000256" key="1">
    <source>
        <dbReference type="ARBA" id="ARBA00022723"/>
    </source>
</evidence>
<dbReference type="PANTHER" id="PTHR15710:SF243">
    <property type="entry name" value="E3 UBIQUITIN-PROTEIN LIGASE PRAJA-2 ISOFORM X1"/>
    <property type="match status" value="1"/>
</dbReference>
<gene>
    <name evidence="7" type="ORF">LANO_0C07646G</name>
</gene>
<evidence type="ECO:0000313" key="8">
    <source>
        <dbReference type="Proteomes" id="UP000189911"/>
    </source>
</evidence>
<proteinExistence type="predicted"/>
<dbReference type="PROSITE" id="PS50089">
    <property type="entry name" value="ZF_RING_2"/>
    <property type="match status" value="1"/>
</dbReference>
<dbReference type="Proteomes" id="UP000189911">
    <property type="component" value="Chromosome C"/>
</dbReference>
<reference evidence="8" key="1">
    <citation type="submission" date="2016-03" db="EMBL/GenBank/DDBJ databases">
        <authorList>
            <person name="Devillers Hugo."/>
        </authorList>
    </citation>
    <scope>NUCLEOTIDE SEQUENCE [LARGE SCALE GENOMIC DNA]</scope>
</reference>
<sequence>MADRNSDEPQRSDPEPSSPSEAQQSDPNARHTRNVTVTIQYAVLNGGRLATDGNDPSEILSRVPFVLNFTDVPSTATQERLEQVVSLASNVAISRLHRRFSRPKGISREAFEKLPVLNVEQVTQDCCSICYDDFVEELERPKSLLVGNKKRDRCSMGSIDDSSEAKRSRVHLENLTEMESPVNASDPQPAEETLQESARDSVQDSLHESVEAESAAKDSNPVTYKHSPVKLPCGHVFGRECIRQWTQEHNSCPICRASIVDAQGLNSPPINEEEENIMDQQTFERIRTILYGSSAEPESAPHLGANRPANETSPTNLGSISDAAGSLSNFIVLRPPRAPASNGADSETNTRSGDQHVSRDTNVERTTEMSPGFVPSNGLVSNGTRSGGISLLPITFINLRRRNSAQSPDAEGTANEEQSPQANSQQTSGEVDSDLLNRSTAPSLSSNLGPNSGMGRGTHPLTTDNSAETNRLMTVLDHIFSITNGNRPRTDPTARSETSPALNVSSDVPIASLASNEEHQRAGANIANNNRPEPRRGFNFNSFFRMARNTVNPNQGESALPLGVSTQMFSTGVASHRSEEGVSTVNFNGEIPAPPMQSQHHQENHHEFQTTESGQANSDTHISDSERSYPSRTDQTDNNPN</sequence>
<evidence type="ECO:0000256" key="2">
    <source>
        <dbReference type="ARBA" id="ARBA00022771"/>
    </source>
</evidence>
<keyword evidence="2 4" id="KW-0863">Zinc-finger</keyword>
<keyword evidence="3" id="KW-0862">Zinc</keyword>
<feature type="region of interest" description="Disordered" evidence="5">
    <location>
        <begin position="571"/>
        <end position="641"/>
    </location>
</feature>
<feature type="compositionally biased region" description="Basic and acidic residues" evidence="5">
    <location>
        <begin position="1"/>
        <end position="14"/>
    </location>
</feature>
<protein>
    <submittedName>
        <fullName evidence="7">LANO_0C07646g1_1</fullName>
    </submittedName>
</protein>
<feature type="region of interest" description="Disordered" evidence="5">
    <location>
        <begin position="296"/>
        <end position="321"/>
    </location>
</feature>
<feature type="region of interest" description="Disordered" evidence="5">
    <location>
        <begin position="482"/>
        <end position="503"/>
    </location>
</feature>
<feature type="compositionally biased region" description="Polar residues" evidence="5">
    <location>
        <begin position="610"/>
        <end position="620"/>
    </location>
</feature>
<evidence type="ECO:0000259" key="6">
    <source>
        <dbReference type="PROSITE" id="PS50089"/>
    </source>
</evidence>
<feature type="compositionally biased region" description="Basic and acidic residues" evidence="5">
    <location>
        <begin position="600"/>
        <end position="609"/>
    </location>
</feature>
<dbReference type="InterPro" id="IPR001841">
    <property type="entry name" value="Znf_RING"/>
</dbReference>
<dbReference type="EMBL" id="LT598446">
    <property type="protein sequence ID" value="SCU86333.1"/>
    <property type="molecule type" value="Genomic_DNA"/>
</dbReference>
<dbReference type="SMART" id="SM00184">
    <property type="entry name" value="RING"/>
    <property type="match status" value="1"/>
</dbReference>
<dbReference type="OrthoDB" id="8062037at2759"/>
<evidence type="ECO:0000256" key="4">
    <source>
        <dbReference type="PROSITE-ProRule" id="PRU00175"/>
    </source>
</evidence>
<feature type="compositionally biased region" description="Polar residues" evidence="5">
    <location>
        <begin position="343"/>
        <end position="352"/>
    </location>
</feature>
<keyword evidence="8" id="KW-1185">Reference proteome</keyword>
<dbReference type="AlphaFoldDB" id="A0A1G4J8R5"/>
<feature type="compositionally biased region" description="Polar residues" evidence="5">
    <location>
        <begin position="415"/>
        <end position="450"/>
    </location>
</feature>
<feature type="domain" description="RING-type" evidence="6">
    <location>
        <begin position="231"/>
        <end position="256"/>
    </location>
</feature>
<accession>A0A1G4J8R5</accession>
<feature type="compositionally biased region" description="Basic and acidic residues" evidence="5">
    <location>
        <begin position="197"/>
        <end position="216"/>
    </location>
</feature>
<feature type="region of interest" description="Disordered" evidence="5">
    <location>
        <begin position="334"/>
        <end position="383"/>
    </location>
</feature>
<keyword evidence="1" id="KW-0479">Metal-binding</keyword>
<feature type="compositionally biased region" description="Low complexity" evidence="5">
    <location>
        <begin position="18"/>
        <end position="27"/>
    </location>
</feature>
<feature type="region of interest" description="Disordered" evidence="5">
    <location>
        <begin position="173"/>
        <end position="225"/>
    </location>
</feature>
<dbReference type="PANTHER" id="PTHR15710">
    <property type="entry name" value="E3 UBIQUITIN-PROTEIN LIGASE PRAJA"/>
    <property type="match status" value="1"/>
</dbReference>
<dbReference type="SUPFAM" id="SSF57850">
    <property type="entry name" value="RING/U-box"/>
    <property type="match status" value="1"/>
</dbReference>
<dbReference type="Pfam" id="PF13639">
    <property type="entry name" value="zf-RING_2"/>
    <property type="match status" value="1"/>
</dbReference>